<gene>
    <name evidence="2" type="ORF">CSOL1703_00000160</name>
</gene>
<evidence type="ECO:0000256" key="1">
    <source>
        <dbReference type="SAM" id="MobiDB-lite"/>
    </source>
</evidence>
<evidence type="ECO:0000313" key="3">
    <source>
        <dbReference type="Proteomes" id="UP000775872"/>
    </source>
</evidence>
<feature type="compositionally biased region" description="Basic and acidic residues" evidence="1">
    <location>
        <begin position="82"/>
        <end position="96"/>
    </location>
</feature>
<dbReference type="Proteomes" id="UP000775872">
    <property type="component" value="Unassembled WGS sequence"/>
</dbReference>
<reference evidence="3" key="1">
    <citation type="submission" date="2019-06" db="EMBL/GenBank/DDBJ databases">
        <authorList>
            <person name="Broberg M."/>
        </authorList>
    </citation>
    <scope>NUCLEOTIDE SEQUENCE [LARGE SCALE GENOMIC DNA]</scope>
</reference>
<dbReference type="AlphaFoldDB" id="A0A9P0EFF8"/>
<comment type="caution">
    <text evidence="2">The sequence shown here is derived from an EMBL/GenBank/DDBJ whole genome shotgun (WGS) entry which is preliminary data.</text>
</comment>
<name>A0A9P0EFF8_9HYPO</name>
<accession>A0A9P0EFF8</accession>
<protein>
    <submittedName>
        <fullName evidence="2">Uncharacterized protein</fullName>
    </submittedName>
</protein>
<feature type="compositionally biased region" description="Polar residues" evidence="1">
    <location>
        <begin position="58"/>
        <end position="70"/>
    </location>
</feature>
<reference evidence="2 3" key="2">
    <citation type="submission" date="2021-10" db="EMBL/GenBank/DDBJ databases">
        <authorList>
            <person name="Piombo E."/>
        </authorList>
    </citation>
    <scope>NUCLEOTIDE SEQUENCE [LARGE SCALE GENOMIC DNA]</scope>
</reference>
<feature type="region of interest" description="Disordered" evidence="1">
    <location>
        <begin position="56"/>
        <end position="100"/>
    </location>
</feature>
<evidence type="ECO:0000313" key="2">
    <source>
        <dbReference type="EMBL" id="CAH0048217.1"/>
    </source>
</evidence>
<sequence>MTRTVRLESGHCGFVRAERLCAVSSILRCYKHGNSVVNGQHKQREHHCGHEKCLGSGPATSDLENLNPQEADSHSSHTRNRAAKEKEDEKRHENIVNRENFGGLEENPVQWLEDNVSASLLADGVLGLVNSRDEHGYPDENRDYQEQKATKHLDWPEQRAKLEPEAVHGASAFALSLSSKALPSYKCLFLADESIQLAAVLSRHFIMTSGIAHFNLALSLAVHFQLGCGCL</sequence>
<keyword evidence="3" id="KW-1185">Reference proteome</keyword>
<organism evidence="2 3">
    <name type="scientific">Clonostachys solani</name>
    <dbReference type="NCBI Taxonomy" id="160281"/>
    <lineage>
        <taxon>Eukaryota</taxon>
        <taxon>Fungi</taxon>
        <taxon>Dikarya</taxon>
        <taxon>Ascomycota</taxon>
        <taxon>Pezizomycotina</taxon>
        <taxon>Sordariomycetes</taxon>
        <taxon>Hypocreomycetidae</taxon>
        <taxon>Hypocreales</taxon>
        <taxon>Bionectriaceae</taxon>
        <taxon>Clonostachys</taxon>
    </lineage>
</organism>
<dbReference type="EMBL" id="CABFOC020000035">
    <property type="protein sequence ID" value="CAH0048217.1"/>
    <property type="molecule type" value="Genomic_DNA"/>
</dbReference>
<proteinExistence type="predicted"/>